<dbReference type="PATRIC" id="fig|172049.5.peg.1915"/>
<comment type="caution">
    <text evidence="1">The sequence shown here is derived from an EMBL/GenBank/DDBJ whole genome shotgun (WGS) entry which is preliminary data.</text>
</comment>
<proteinExistence type="predicted"/>
<accession>A0A124FF36</accession>
<evidence type="ECO:0000313" key="2">
    <source>
        <dbReference type="Proteomes" id="UP000053911"/>
    </source>
</evidence>
<sequence>MKNSKRNWRRKSLKLVIKPKKGFGKIEVEIPQELLEKIAELSEHYRVPEEKILEIAISENFKEPKGDLKALENSVEELKKKVGILEKEWAPLRYKAYGVSEDNKLLAIELSGLLAENSQLKRFLRKKIDKNLELRKLIQYYLR</sequence>
<dbReference type="Proteomes" id="UP000053911">
    <property type="component" value="Unassembled WGS sequence"/>
</dbReference>
<organism evidence="1 2">
    <name type="scientific">Thermococcus sibiricus</name>
    <dbReference type="NCBI Taxonomy" id="172049"/>
    <lineage>
        <taxon>Archaea</taxon>
        <taxon>Methanobacteriati</taxon>
        <taxon>Methanobacteriota</taxon>
        <taxon>Thermococci</taxon>
        <taxon>Thermococcales</taxon>
        <taxon>Thermococcaceae</taxon>
        <taxon>Thermococcus</taxon>
    </lineage>
</organism>
<gene>
    <name evidence="1" type="ORF">XD54_1816</name>
</gene>
<dbReference type="EMBL" id="LGFD01000050">
    <property type="protein sequence ID" value="KUK16899.1"/>
    <property type="molecule type" value="Genomic_DNA"/>
</dbReference>
<reference evidence="2" key="1">
    <citation type="journal article" date="2015" name="MBio">
        <title>Genome-Resolved Metagenomic Analysis Reveals Roles for Candidate Phyla and Other Microbial Community Members in Biogeochemical Transformations in Oil Reservoirs.</title>
        <authorList>
            <person name="Hu P."/>
            <person name="Tom L."/>
            <person name="Singh A."/>
            <person name="Thomas B.C."/>
            <person name="Baker B.J."/>
            <person name="Piceno Y.M."/>
            <person name="Andersen G.L."/>
            <person name="Banfield J.F."/>
        </authorList>
    </citation>
    <scope>NUCLEOTIDE SEQUENCE [LARGE SCALE GENOMIC DNA]</scope>
</reference>
<protein>
    <submittedName>
        <fullName evidence="1">Uncharacterized protein</fullName>
    </submittedName>
</protein>
<evidence type="ECO:0000313" key="1">
    <source>
        <dbReference type="EMBL" id="KUK16899.1"/>
    </source>
</evidence>
<dbReference type="AlphaFoldDB" id="A0A124FF36"/>
<name>A0A124FF36_9EURY</name>